<dbReference type="SUPFAM" id="SSF48452">
    <property type="entry name" value="TPR-like"/>
    <property type="match status" value="2"/>
</dbReference>
<dbReference type="EMBL" id="VBAP01000002">
    <property type="protein sequence ID" value="TMI77381.1"/>
    <property type="molecule type" value="Genomic_DNA"/>
</dbReference>
<organism evidence="10 11">
    <name type="scientific">Candidatus Segetimicrobium genomatis</name>
    <dbReference type="NCBI Taxonomy" id="2569760"/>
    <lineage>
        <taxon>Bacteria</taxon>
        <taxon>Bacillati</taxon>
        <taxon>Candidatus Sysuimicrobiota</taxon>
        <taxon>Candidatus Sysuimicrobiia</taxon>
        <taxon>Candidatus Sysuimicrobiales</taxon>
        <taxon>Candidatus Segetimicrobiaceae</taxon>
        <taxon>Candidatus Segetimicrobium</taxon>
    </lineage>
</organism>
<keyword evidence="4 8" id="KW-0547">Nucleotide-binding</keyword>
<keyword evidence="6 8" id="KW-0067">ATP-binding</keyword>
<dbReference type="AlphaFoldDB" id="A0A537J1E9"/>
<evidence type="ECO:0000256" key="5">
    <source>
        <dbReference type="ARBA" id="ARBA00022777"/>
    </source>
</evidence>
<dbReference type="CDD" id="cd14014">
    <property type="entry name" value="STKc_PknB_like"/>
    <property type="match status" value="1"/>
</dbReference>
<dbReference type="SUPFAM" id="SSF56112">
    <property type="entry name" value="Protein kinase-like (PK-like)"/>
    <property type="match status" value="1"/>
</dbReference>
<dbReference type="NCBIfam" id="NF047558">
    <property type="entry name" value="TPR_END_plus"/>
    <property type="match status" value="1"/>
</dbReference>
<gene>
    <name evidence="10" type="ORF">E6H05_00165</name>
</gene>
<dbReference type="InterPro" id="IPR011990">
    <property type="entry name" value="TPR-like_helical_dom_sf"/>
</dbReference>
<evidence type="ECO:0000256" key="4">
    <source>
        <dbReference type="ARBA" id="ARBA00022741"/>
    </source>
</evidence>
<evidence type="ECO:0000313" key="11">
    <source>
        <dbReference type="Proteomes" id="UP000318834"/>
    </source>
</evidence>
<dbReference type="InterPro" id="IPR011009">
    <property type="entry name" value="Kinase-like_dom_sf"/>
</dbReference>
<comment type="caution">
    <text evidence="10">The sequence shown here is derived from an EMBL/GenBank/DDBJ whole genome shotgun (WGS) entry which is preliminary data.</text>
</comment>
<evidence type="ECO:0000256" key="6">
    <source>
        <dbReference type="ARBA" id="ARBA00022840"/>
    </source>
</evidence>
<dbReference type="FunFam" id="1.10.510.10:FF:000021">
    <property type="entry name" value="Serine/threonine protein kinase"/>
    <property type="match status" value="1"/>
</dbReference>
<dbReference type="Gene3D" id="1.25.40.10">
    <property type="entry name" value="Tetratricopeptide repeat domain"/>
    <property type="match status" value="2"/>
</dbReference>
<feature type="repeat" description="TPR" evidence="7">
    <location>
        <begin position="516"/>
        <end position="549"/>
    </location>
</feature>
<dbReference type="Pfam" id="PF13432">
    <property type="entry name" value="TPR_16"/>
    <property type="match status" value="3"/>
</dbReference>
<dbReference type="PROSITE" id="PS50005">
    <property type="entry name" value="TPR"/>
    <property type="match status" value="2"/>
</dbReference>
<feature type="repeat" description="TPR" evidence="7">
    <location>
        <begin position="591"/>
        <end position="624"/>
    </location>
</feature>
<dbReference type="Gene3D" id="3.30.200.20">
    <property type="entry name" value="Phosphorylase Kinase, domain 1"/>
    <property type="match status" value="1"/>
</dbReference>
<evidence type="ECO:0000256" key="3">
    <source>
        <dbReference type="ARBA" id="ARBA00022679"/>
    </source>
</evidence>
<dbReference type="EC" id="2.7.11.1" evidence="1"/>
<dbReference type="Gene3D" id="1.10.510.10">
    <property type="entry name" value="Transferase(Phosphotransferase) domain 1"/>
    <property type="match status" value="1"/>
</dbReference>
<accession>A0A537J1E9</accession>
<dbReference type="InterPro" id="IPR000719">
    <property type="entry name" value="Prot_kinase_dom"/>
</dbReference>
<dbReference type="PROSITE" id="PS50011">
    <property type="entry name" value="PROTEIN_KINASE_DOM"/>
    <property type="match status" value="1"/>
</dbReference>
<feature type="binding site" evidence="8">
    <location>
        <position position="46"/>
    </location>
    <ligand>
        <name>ATP</name>
        <dbReference type="ChEBI" id="CHEBI:30616"/>
    </ligand>
</feature>
<evidence type="ECO:0000259" key="9">
    <source>
        <dbReference type="PROSITE" id="PS50011"/>
    </source>
</evidence>
<dbReference type="Proteomes" id="UP000318834">
    <property type="component" value="Unassembled WGS sequence"/>
</dbReference>
<name>A0A537J1E9_9BACT</name>
<dbReference type="Pfam" id="PF00069">
    <property type="entry name" value="Pkinase"/>
    <property type="match status" value="1"/>
</dbReference>
<evidence type="ECO:0000256" key="8">
    <source>
        <dbReference type="PROSITE-ProRule" id="PRU10141"/>
    </source>
</evidence>
<protein>
    <recommendedName>
        <fullName evidence="1">non-specific serine/threonine protein kinase</fullName>
        <ecNumber evidence="1">2.7.11.1</ecNumber>
    </recommendedName>
</protein>
<keyword evidence="7" id="KW-0802">TPR repeat</keyword>
<sequence length="839" mass="93277">MTGAPFDRLRAALADRYALERELGRGGMATVYLARDLKHGRPVAIKVLRPEIAAALGPERFLREIEVAARLTHPHILPLHDSGQAAGFLYYVMPYIERESLRDRLEREGQLPLEEALRITREVASALSYAHSHDVVHRDIKPENILLSGGEAVVADFGIARAITQAGGRGLTETGIPVGTPAYMSPEQASGQSRIDGRADIYALGCTLYEMLAGDPPFLASTPQAVLARQSLDPVPRLHTVRQTVPSFVEQAITKALAKVPADRFATAAQFAEALTGPLAVAQVGHENSIVVLDFANISGDPALAWLSTGIAETVSVDLKKIPGLKVVNHDRAARALAGREKGPMSGSDVLSVGRALGARWVVWGGFQNFGPALRITPQFAETETEELISAAKIDGPIQEIFALQDRIVTGLMDILNIKLSSHDLERIGRPQTAELQAYEYYAKGRQLFTLFGKTSLEQAAQYFQHAIEVDPAYALAYSGLGSTFGFRYIARTRKEDLTLAITHLERALALDPEIAEPYQWLAYAYTRAYRFDEGRQAADRAVVLDPDSTFSYYFAGLNRVVRGAVEHRWELYPEAVPLLVRAIAVEPLFQPAYIGLGWIYMLNGQYDVACTAFDRAVEIEETGRFKEIRFVGGLTLRAGLDLREGRWEEARTRLRRALERYEGTDHVYAEAFAALSYCGLAEIEEHAANFDRAVEHYSRAGEIIAQHPERLGVGYLRVKAGFGLASAFHRLHMRRDEARQVEDACRLLERKQEYDFNWMWEGSDAQAQYDLARYHAAAGHQEEALRALRRAATYGWGDLPALETDDRFARYRDDAEFRAVRDLALTRRLPELASLGDI</sequence>
<dbReference type="InterPro" id="IPR008271">
    <property type="entry name" value="Ser/Thr_kinase_AS"/>
</dbReference>
<dbReference type="PROSITE" id="PS00107">
    <property type="entry name" value="PROTEIN_KINASE_ATP"/>
    <property type="match status" value="1"/>
</dbReference>
<dbReference type="InterPro" id="IPR019734">
    <property type="entry name" value="TPR_rpt"/>
</dbReference>
<dbReference type="SMART" id="SM00220">
    <property type="entry name" value="S_TKc"/>
    <property type="match status" value="1"/>
</dbReference>
<evidence type="ECO:0000256" key="1">
    <source>
        <dbReference type="ARBA" id="ARBA00012513"/>
    </source>
</evidence>
<dbReference type="PANTHER" id="PTHR43289">
    <property type="entry name" value="MITOGEN-ACTIVATED PROTEIN KINASE KINASE KINASE 20-RELATED"/>
    <property type="match status" value="1"/>
</dbReference>
<evidence type="ECO:0000256" key="2">
    <source>
        <dbReference type="ARBA" id="ARBA00022527"/>
    </source>
</evidence>
<keyword evidence="2" id="KW-0723">Serine/threonine-protein kinase</keyword>
<proteinExistence type="predicted"/>
<evidence type="ECO:0000256" key="7">
    <source>
        <dbReference type="PROSITE-ProRule" id="PRU00339"/>
    </source>
</evidence>
<reference evidence="10 11" key="1">
    <citation type="journal article" date="2019" name="Nat. Microbiol.">
        <title>Mediterranean grassland soil C-N compound turnover is dependent on rainfall and depth, and is mediated by genomically divergent microorganisms.</title>
        <authorList>
            <person name="Diamond S."/>
            <person name="Andeer P.F."/>
            <person name="Li Z."/>
            <person name="Crits-Christoph A."/>
            <person name="Burstein D."/>
            <person name="Anantharaman K."/>
            <person name="Lane K.R."/>
            <person name="Thomas B.C."/>
            <person name="Pan C."/>
            <person name="Northen T.R."/>
            <person name="Banfield J.F."/>
        </authorList>
    </citation>
    <scope>NUCLEOTIDE SEQUENCE [LARGE SCALE GENOMIC DNA]</scope>
    <source>
        <strain evidence="10">NP_8</strain>
    </source>
</reference>
<dbReference type="PANTHER" id="PTHR43289:SF6">
    <property type="entry name" value="SERINE_THREONINE-PROTEIN KINASE NEKL-3"/>
    <property type="match status" value="1"/>
</dbReference>
<dbReference type="GO" id="GO:0004674">
    <property type="term" value="F:protein serine/threonine kinase activity"/>
    <property type="evidence" value="ECO:0007669"/>
    <property type="project" value="UniProtKB-KW"/>
</dbReference>
<dbReference type="InterPro" id="IPR017441">
    <property type="entry name" value="Protein_kinase_ATP_BS"/>
</dbReference>
<keyword evidence="5" id="KW-0418">Kinase</keyword>
<evidence type="ECO:0000313" key="10">
    <source>
        <dbReference type="EMBL" id="TMI77381.1"/>
    </source>
</evidence>
<dbReference type="PROSITE" id="PS00108">
    <property type="entry name" value="PROTEIN_KINASE_ST"/>
    <property type="match status" value="1"/>
</dbReference>
<dbReference type="SMART" id="SM00028">
    <property type="entry name" value="TPR"/>
    <property type="match status" value="7"/>
</dbReference>
<dbReference type="GO" id="GO:0005524">
    <property type="term" value="F:ATP binding"/>
    <property type="evidence" value="ECO:0007669"/>
    <property type="project" value="UniProtKB-UniRule"/>
</dbReference>
<feature type="domain" description="Protein kinase" evidence="9">
    <location>
        <begin position="17"/>
        <end position="276"/>
    </location>
</feature>
<keyword evidence="3" id="KW-0808">Transferase</keyword>